<proteinExistence type="predicted"/>
<name>A0A5K4F1H9_SCHMA</name>
<reference evidence="1" key="1">
    <citation type="submission" date="2019-11" db="UniProtKB">
        <authorList>
            <consortium name="WormBaseParasite"/>
        </authorList>
    </citation>
    <scope>IDENTIFICATION</scope>
    <source>
        <strain evidence="1">Puerto Rican</strain>
    </source>
</reference>
<sequence length="67" mass="7945">MPIQLDNKSSSNVERLDRSFMRNGVYHIGEHPEGISPLEAVNLYRDSLSLHERKEILRYEKVRFFLI</sequence>
<organism evidence="1">
    <name type="scientific">Schistosoma mansoni</name>
    <name type="common">Blood fluke</name>
    <dbReference type="NCBI Taxonomy" id="6183"/>
    <lineage>
        <taxon>Eukaryota</taxon>
        <taxon>Metazoa</taxon>
        <taxon>Spiralia</taxon>
        <taxon>Lophotrochozoa</taxon>
        <taxon>Platyhelminthes</taxon>
        <taxon>Trematoda</taxon>
        <taxon>Digenea</taxon>
        <taxon>Strigeidida</taxon>
        <taxon>Schistosomatoidea</taxon>
        <taxon>Schistosomatidae</taxon>
        <taxon>Schistosoma</taxon>
    </lineage>
</organism>
<evidence type="ECO:0000313" key="1">
    <source>
        <dbReference type="WBParaSite" id="Smp_243700.3"/>
    </source>
</evidence>
<accession>A0A5K4F1H9</accession>
<dbReference type="ExpressionAtlas" id="A0A5K4F1H9">
    <property type="expression patterns" value="baseline"/>
</dbReference>
<dbReference type="WBParaSite" id="Smp_243700.3">
    <property type="protein sequence ID" value="Smp_243700.3"/>
    <property type="gene ID" value="Smp_243700"/>
</dbReference>
<dbReference type="InParanoid" id="A0A5K4F1H9"/>
<protein>
    <submittedName>
        <fullName evidence="1">Dual-specificity kinase</fullName>
    </submittedName>
</protein>
<dbReference type="AlphaFoldDB" id="A0A5K4F1H9"/>